<dbReference type="PANTHER" id="PTHR43765:SF2">
    <property type="entry name" value="2-DEHYDROPANTOATE 2-REDUCTASE"/>
    <property type="match status" value="1"/>
</dbReference>
<evidence type="ECO:0000313" key="14">
    <source>
        <dbReference type="EMBL" id="OZM58496.1"/>
    </source>
</evidence>
<evidence type="ECO:0000259" key="13">
    <source>
        <dbReference type="Pfam" id="PF08546"/>
    </source>
</evidence>
<comment type="catalytic activity">
    <reaction evidence="10 11">
        <text>(R)-pantoate + NADP(+) = 2-dehydropantoate + NADPH + H(+)</text>
        <dbReference type="Rhea" id="RHEA:16233"/>
        <dbReference type="ChEBI" id="CHEBI:11561"/>
        <dbReference type="ChEBI" id="CHEBI:15378"/>
        <dbReference type="ChEBI" id="CHEBI:15980"/>
        <dbReference type="ChEBI" id="CHEBI:57783"/>
        <dbReference type="ChEBI" id="CHEBI:58349"/>
        <dbReference type="EC" id="1.1.1.169"/>
    </reaction>
</comment>
<reference evidence="14 15" key="2">
    <citation type="submission" date="2017-09" db="EMBL/GenBank/DDBJ databases">
        <title>Bacillus patelloidae sp. nov., isolated from the intestinal tract of a marine limpet.</title>
        <authorList>
            <person name="Liu R."/>
            <person name="Dong C."/>
            <person name="Shao Z."/>
        </authorList>
    </citation>
    <scope>NUCLEOTIDE SEQUENCE [LARGE SCALE GENOMIC DNA]</scope>
    <source>
        <strain evidence="14 15">SA5d-4</strain>
    </source>
</reference>
<dbReference type="InterPro" id="IPR003710">
    <property type="entry name" value="ApbA"/>
</dbReference>
<evidence type="ECO:0000256" key="11">
    <source>
        <dbReference type="RuleBase" id="RU362068"/>
    </source>
</evidence>
<dbReference type="InterPro" id="IPR036291">
    <property type="entry name" value="NAD(P)-bd_dom_sf"/>
</dbReference>
<dbReference type="EMBL" id="NPIA01000001">
    <property type="protein sequence ID" value="OZM58496.1"/>
    <property type="molecule type" value="Genomic_DNA"/>
</dbReference>
<dbReference type="Pfam" id="PF08546">
    <property type="entry name" value="ApbA_C"/>
    <property type="match status" value="1"/>
</dbReference>
<dbReference type="InterPro" id="IPR013752">
    <property type="entry name" value="KPA_reductase"/>
</dbReference>
<evidence type="ECO:0000256" key="6">
    <source>
        <dbReference type="ARBA" id="ARBA00022655"/>
    </source>
</evidence>
<proteinExistence type="inferred from homology"/>
<evidence type="ECO:0000256" key="4">
    <source>
        <dbReference type="ARBA" id="ARBA00013014"/>
    </source>
</evidence>
<evidence type="ECO:0000256" key="1">
    <source>
        <dbReference type="ARBA" id="ARBA00002919"/>
    </source>
</evidence>
<keyword evidence="7 11" id="KW-0521">NADP</keyword>
<keyword evidence="15" id="KW-1185">Reference proteome</keyword>
<evidence type="ECO:0000256" key="3">
    <source>
        <dbReference type="ARBA" id="ARBA00007870"/>
    </source>
</evidence>
<protein>
    <recommendedName>
        <fullName evidence="5 11">2-dehydropantoate 2-reductase</fullName>
        <ecNumber evidence="4 11">1.1.1.169</ecNumber>
    </recommendedName>
    <alternativeName>
        <fullName evidence="9 11">Ketopantoate reductase</fullName>
    </alternativeName>
</protein>
<dbReference type="GO" id="GO:0005737">
    <property type="term" value="C:cytoplasm"/>
    <property type="evidence" value="ECO:0007669"/>
    <property type="project" value="TreeGrafter"/>
</dbReference>
<dbReference type="NCBIfam" id="NF005093">
    <property type="entry name" value="PRK06522.2-4"/>
    <property type="match status" value="1"/>
</dbReference>
<keyword evidence="6 11" id="KW-0566">Pantothenate biosynthesis</keyword>
<evidence type="ECO:0000256" key="8">
    <source>
        <dbReference type="ARBA" id="ARBA00023002"/>
    </source>
</evidence>
<dbReference type="SUPFAM" id="SSF51735">
    <property type="entry name" value="NAD(P)-binding Rossmann-fold domains"/>
    <property type="match status" value="1"/>
</dbReference>
<dbReference type="NCBIfam" id="TIGR00745">
    <property type="entry name" value="apbA_panE"/>
    <property type="match status" value="1"/>
</dbReference>
<evidence type="ECO:0000259" key="12">
    <source>
        <dbReference type="Pfam" id="PF02558"/>
    </source>
</evidence>
<dbReference type="Gene3D" id="3.40.50.720">
    <property type="entry name" value="NAD(P)-binding Rossmann-like Domain"/>
    <property type="match status" value="1"/>
</dbReference>
<evidence type="ECO:0000256" key="2">
    <source>
        <dbReference type="ARBA" id="ARBA00004994"/>
    </source>
</evidence>
<dbReference type="GO" id="GO:0050661">
    <property type="term" value="F:NADP binding"/>
    <property type="evidence" value="ECO:0007669"/>
    <property type="project" value="TreeGrafter"/>
</dbReference>
<dbReference type="InterPro" id="IPR050838">
    <property type="entry name" value="Ketopantoate_reductase"/>
</dbReference>
<accession>A0A263BZA4</accession>
<dbReference type="InterPro" id="IPR008927">
    <property type="entry name" value="6-PGluconate_DH-like_C_sf"/>
</dbReference>
<dbReference type="GO" id="GO:0015940">
    <property type="term" value="P:pantothenate biosynthetic process"/>
    <property type="evidence" value="ECO:0007669"/>
    <property type="project" value="UniProtKB-UniPathway"/>
</dbReference>
<gene>
    <name evidence="14" type="ORF">CIB95_02710</name>
</gene>
<dbReference type="InterPro" id="IPR013328">
    <property type="entry name" value="6PGD_dom2"/>
</dbReference>
<comment type="function">
    <text evidence="1 11">Catalyzes the NADPH-dependent reduction of ketopantoate into pantoic acid.</text>
</comment>
<dbReference type="GO" id="GO:0008677">
    <property type="term" value="F:2-dehydropantoate 2-reductase activity"/>
    <property type="evidence" value="ECO:0007669"/>
    <property type="project" value="UniProtKB-EC"/>
</dbReference>
<organism evidence="14 15">
    <name type="scientific">Lottiidibacillus patelloidae</name>
    <dbReference type="NCBI Taxonomy" id="2670334"/>
    <lineage>
        <taxon>Bacteria</taxon>
        <taxon>Bacillati</taxon>
        <taxon>Bacillota</taxon>
        <taxon>Bacilli</taxon>
        <taxon>Bacillales</taxon>
        <taxon>Bacillaceae</taxon>
        <taxon>Lottiidibacillus</taxon>
    </lineage>
</organism>
<dbReference type="UniPathway" id="UPA00028">
    <property type="reaction ID" value="UER00004"/>
</dbReference>
<dbReference type="Pfam" id="PF02558">
    <property type="entry name" value="ApbA"/>
    <property type="match status" value="1"/>
</dbReference>
<name>A0A263BZA4_9BACI</name>
<feature type="domain" description="Ketopantoate reductase N-terminal" evidence="12">
    <location>
        <begin position="4"/>
        <end position="150"/>
    </location>
</feature>
<comment type="pathway">
    <text evidence="2 11">Cofactor biosynthesis; (R)-pantothenate biosynthesis; (R)-pantoate from 3-methyl-2-oxobutanoate: step 2/2.</text>
</comment>
<dbReference type="PANTHER" id="PTHR43765">
    <property type="entry name" value="2-DEHYDROPANTOATE 2-REDUCTASE-RELATED"/>
    <property type="match status" value="1"/>
</dbReference>
<dbReference type="AlphaFoldDB" id="A0A263BZA4"/>
<dbReference type="Proteomes" id="UP000217083">
    <property type="component" value="Unassembled WGS sequence"/>
</dbReference>
<dbReference type="SUPFAM" id="SSF48179">
    <property type="entry name" value="6-phosphogluconate dehydrogenase C-terminal domain-like"/>
    <property type="match status" value="1"/>
</dbReference>
<dbReference type="InterPro" id="IPR013332">
    <property type="entry name" value="KPR_N"/>
</dbReference>
<evidence type="ECO:0000256" key="7">
    <source>
        <dbReference type="ARBA" id="ARBA00022857"/>
    </source>
</evidence>
<comment type="caution">
    <text evidence="14">The sequence shown here is derived from an EMBL/GenBank/DDBJ whole genome shotgun (WGS) entry which is preliminary data.</text>
</comment>
<evidence type="ECO:0000256" key="5">
    <source>
        <dbReference type="ARBA" id="ARBA00019465"/>
    </source>
</evidence>
<dbReference type="Gene3D" id="1.10.1040.10">
    <property type="entry name" value="N-(1-d-carboxylethyl)-l-norvaline Dehydrogenase, domain 2"/>
    <property type="match status" value="1"/>
</dbReference>
<feature type="domain" description="Ketopantoate reductase C-terminal" evidence="13">
    <location>
        <begin position="178"/>
        <end position="294"/>
    </location>
</feature>
<comment type="similarity">
    <text evidence="3 11">Belongs to the ketopantoate reductase family.</text>
</comment>
<sequence length="301" mass="33924">MVRIAIVGGGAIGLLFANYLTKANHHVTIIVRRKEQEMEIKKHGISLTGQEEQMDVEVRQSNDFIEQEFDLIVVTVKQTAIKEVVLNINRGILRANAFLFVQNGMGHLTSIRQFKNKSIYIGVVEHGAKRISDNMVHHTGIGKVNVGLLKGNEHELQVLVKQLTSEKFPVNYAQNAEKIVKEKLVINAVINPLTALYRIKNGQLLHNEHFIAVMKKLFDEAMVVLNLENRADMWEEITRICRSTASNDSSMQVDLTVGRETEIEAISGYIIREAKEKNISVPFTTFVYESIKGMSAITERG</sequence>
<evidence type="ECO:0000313" key="15">
    <source>
        <dbReference type="Proteomes" id="UP000217083"/>
    </source>
</evidence>
<keyword evidence="8 11" id="KW-0560">Oxidoreductase</keyword>
<reference evidence="15" key="1">
    <citation type="submission" date="2017-08" db="EMBL/GenBank/DDBJ databases">
        <authorList>
            <person name="Huang Z."/>
        </authorList>
    </citation>
    <scope>NUCLEOTIDE SEQUENCE [LARGE SCALE GENOMIC DNA]</scope>
    <source>
        <strain evidence="15">SA5d-4</strain>
    </source>
</reference>
<dbReference type="EC" id="1.1.1.169" evidence="4 11"/>
<evidence type="ECO:0000256" key="10">
    <source>
        <dbReference type="ARBA" id="ARBA00048793"/>
    </source>
</evidence>
<evidence type="ECO:0000256" key="9">
    <source>
        <dbReference type="ARBA" id="ARBA00032024"/>
    </source>
</evidence>